<organism evidence="4 5">
    <name type="scientific">Psychrobacillus mangrovi</name>
    <dbReference type="NCBI Taxonomy" id="3117745"/>
    <lineage>
        <taxon>Bacteria</taxon>
        <taxon>Bacillati</taxon>
        <taxon>Bacillota</taxon>
        <taxon>Bacilli</taxon>
        <taxon>Bacillales</taxon>
        <taxon>Bacillaceae</taxon>
        <taxon>Psychrobacillus</taxon>
    </lineage>
</organism>
<feature type="coiled-coil region" evidence="1">
    <location>
        <begin position="489"/>
        <end position="579"/>
    </location>
</feature>
<dbReference type="PANTHER" id="PTHR41259">
    <property type="entry name" value="DOUBLE-STRAND BREAK REPAIR RAD50 ATPASE, PUTATIVE-RELATED"/>
    <property type="match status" value="1"/>
</dbReference>
<keyword evidence="1" id="KW-0175">Coiled coil</keyword>
<name>A0ABU8F5Q8_9BACI</name>
<feature type="coiled-coil region" evidence="1">
    <location>
        <begin position="682"/>
        <end position="747"/>
    </location>
</feature>
<protein>
    <submittedName>
        <fullName evidence="4">AAA family ATPase</fullName>
    </submittedName>
</protein>
<comment type="caution">
    <text evidence="4">The sequence shown here is derived from an EMBL/GenBank/DDBJ whole genome shotgun (WGS) entry which is preliminary data.</text>
</comment>
<keyword evidence="2" id="KW-0472">Membrane</keyword>
<evidence type="ECO:0000259" key="3">
    <source>
        <dbReference type="Pfam" id="PF13514"/>
    </source>
</evidence>
<reference evidence="4 5" key="1">
    <citation type="submission" date="2024-01" db="EMBL/GenBank/DDBJ databases">
        <title>Seven novel Bacillus-like species.</title>
        <authorList>
            <person name="Liu G."/>
        </authorList>
    </citation>
    <scope>NUCLEOTIDE SEQUENCE [LARGE SCALE GENOMIC DNA]</scope>
    <source>
        <strain evidence="4 5">FJAT-51614</strain>
    </source>
</reference>
<dbReference type="InterPro" id="IPR038734">
    <property type="entry name" value="YhaN_AAA"/>
</dbReference>
<evidence type="ECO:0000313" key="5">
    <source>
        <dbReference type="Proteomes" id="UP001364890"/>
    </source>
</evidence>
<dbReference type="SUPFAM" id="SSF52540">
    <property type="entry name" value="P-loop containing nucleoside triphosphate hydrolases"/>
    <property type="match status" value="2"/>
</dbReference>
<dbReference type="RefSeq" id="WP_336497923.1">
    <property type="nucleotide sequence ID" value="NZ_JBAWSY010000008.1"/>
</dbReference>
<feature type="domain" description="YhaN AAA" evidence="3">
    <location>
        <begin position="1"/>
        <end position="199"/>
    </location>
</feature>
<feature type="coiled-coil region" evidence="1">
    <location>
        <begin position="281"/>
        <end position="416"/>
    </location>
</feature>
<accession>A0ABU8F5Q8</accession>
<keyword evidence="2" id="KW-1133">Transmembrane helix</keyword>
<keyword evidence="5" id="KW-1185">Reference proteome</keyword>
<dbReference type="EMBL" id="JBAWSY010000008">
    <property type="protein sequence ID" value="MEI4770361.1"/>
    <property type="molecule type" value="Genomic_DNA"/>
</dbReference>
<dbReference type="Proteomes" id="UP001364890">
    <property type="component" value="Unassembled WGS sequence"/>
</dbReference>
<feature type="transmembrane region" description="Helical" evidence="2">
    <location>
        <begin position="450"/>
        <end position="468"/>
    </location>
</feature>
<dbReference type="InterPro" id="IPR027417">
    <property type="entry name" value="P-loop_NTPase"/>
</dbReference>
<evidence type="ECO:0000256" key="2">
    <source>
        <dbReference type="SAM" id="Phobius"/>
    </source>
</evidence>
<sequence>MKIEKLHIYGFGKHENVQIDFQSGLNVLYGENEAGKSSIQQFILHILFGFPQKNAQLLRYEPKSGAAYGGKVQLFDEQMGRVIIERIKGKASGDVILYFENGNRGGEKELATLLNSYNRSDFEAIFSFSLLQLQGFEKMTEEELTRTLLSSGTTGMDTLSKVEAQFVKEMGELFKPSGKKPLINQKIDELRVLDEEWKQYLEEVNKYDPAIKRLKEIDSLLIETSELEKQAQSELQRFMRWKQLKPIKEKQIDLAMALEKVQNQTFPTDGIRRYETIKDKEMNVKITNEQLRENLKEFKNNNKIMSLEELDKLKSFLSNETEWHQLRAKRIQIEEEQSKTLQNQMQQLSLVGINWEKNLDNIIEADVSIQQEEKLVTLLKEREKLESELLQEKRILQMKKEDLHEQKTRISEVKRNKTEKNKADGISVLFSGAILLLGFILSFLLSNWMFALAAFIVSIVVFSGFNYLKKTMKESNDIKTYESLLLKEEKALFQQISQLENKISELEQREQSINQHVQLFLNNYHLSGQHSPSLLKELFNRLRLIQEQQIQLEQMELKLNEISKRMEGLLAQAKTVTNNSLIEDMLFHQLREYYLQEKKKFEDNEFIHEKINDITMKQKENLSLLDVYADSIHNLFQEANAETENDFYEAHRLFEQKVFLEKEFNHLQMQLGNQEIGIEDFKESFEQETNEQLKTIQKSRNELVQERATLVFQTNRLLKDEKQSEMLQKIEQKKAELQEYVKQWAALKAVVVAINKMMVQLKEERLPEVLEMAQSYFKRLTSQSYEQLILSPEGIFEAVKYNGQRFKIVELSQATKEQAYLSLRIALALCLKNKAPFPIIMDDPFVHFDRFRLQQVVQLMEELQKEHQLLYFTCHENMQYVWQDVNVIQVATLLAGSGGIVK</sequence>
<gene>
    <name evidence="4" type="ORF">WAX74_12015</name>
</gene>
<evidence type="ECO:0000256" key="1">
    <source>
        <dbReference type="SAM" id="Coils"/>
    </source>
</evidence>
<dbReference type="Pfam" id="PF13514">
    <property type="entry name" value="AAA_27"/>
    <property type="match status" value="1"/>
</dbReference>
<feature type="transmembrane region" description="Helical" evidence="2">
    <location>
        <begin position="425"/>
        <end position="444"/>
    </location>
</feature>
<keyword evidence="2" id="KW-0812">Transmembrane</keyword>
<evidence type="ECO:0000313" key="4">
    <source>
        <dbReference type="EMBL" id="MEI4770361.1"/>
    </source>
</evidence>
<dbReference type="PANTHER" id="PTHR41259:SF1">
    <property type="entry name" value="DOUBLE-STRAND BREAK REPAIR RAD50 ATPASE, PUTATIVE-RELATED"/>
    <property type="match status" value="1"/>
</dbReference>
<proteinExistence type="predicted"/>
<dbReference type="Gene3D" id="3.40.50.300">
    <property type="entry name" value="P-loop containing nucleotide triphosphate hydrolases"/>
    <property type="match status" value="2"/>
</dbReference>